<keyword evidence="2" id="KW-1185">Reference proteome</keyword>
<organism evidence="1 2">
    <name type="scientific">Nematocida displodere</name>
    <dbReference type="NCBI Taxonomy" id="1805483"/>
    <lineage>
        <taxon>Eukaryota</taxon>
        <taxon>Fungi</taxon>
        <taxon>Fungi incertae sedis</taxon>
        <taxon>Microsporidia</taxon>
        <taxon>Nematocida</taxon>
    </lineage>
</organism>
<dbReference type="GeneID" id="93647536"/>
<protein>
    <submittedName>
        <fullName evidence="1">Uncharacterized protein</fullName>
    </submittedName>
</protein>
<dbReference type="Proteomes" id="UP000185944">
    <property type="component" value="Unassembled WGS sequence"/>
</dbReference>
<dbReference type="VEuPathDB" id="MicrosporidiaDB:NEDG_01186"/>
<dbReference type="AlphaFoldDB" id="A0A177EAT7"/>
<dbReference type="OrthoDB" id="2187814at2759"/>
<comment type="caution">
    <text evidence="1">The sequence shown here is derived from an EMBL/GenBank/DDBJ whole genome shotgun (WGS) entry which is preliminary data.</text>
</comment>
<dbReference type="EMBL" id="LTDL01000042">
    <property type="protein sequence ID" value="OAG29047.1"/>
    <property type="molecule type" value="Genomic_DNA"/>
</dbReference>
<evidence type="ECO:0000313" key="2">
    <source>
        <dbReference type="Proteomes" id="UP000185944"/>
    </source>
</evidence>
<evidence type="ECO:0000313" key="1">
    <source>
        <dbReference type="EMBL" id="OAG29047.1"/>
    </source>
</evidence>
<name>A0A177EAT7_9MICR</name>
<proteinExistence type="predicted"/>
<accession>A0A177EAT7</accession>
<sequence length="230" mass="25759">MRVSANEEMLLLKVPEEVEGEVELREYTSKGRTGTVLITKNKTYRVVCRDNSNTLMVKEGEVMHRVVLELECAPMKYTIGDVVAALPEIHLEHIADKSHYLPRARLISLYPMSDPEYLQALVQGRGIQKTFDGEVYLAKADKSLLLEALLLVRSIAASIESTDTEDVFKAFIDILPEEVYPLTLHWSTNNRFSIDGLKTEILSILQITTTSHPALLRQIQMYGLGPGTGG</sequence>
<reference evidence="1 2" key="1">
    <citation type="submission" date="2016-02" db="EMBL/GenBank/DDBJ databases">
        <title>Discovery of a natural microsporidian pathogen with a broad tissue tropism in Caenorhabditis elegans.</title>
        <authorList>
            <person name="Luallen R.J."/>
            <person name="Reinke A.W."/>
            <person name="Tong L."/>
            <person name="Botts M.R."/>
            <person name="Felix M.-A."/>
            <person name="Troemel E.R."/>
        </authorList>
    </citation>
    <scope>NUCLEOTIDE SEQUENCE [LARGE SCALE GENOMIC DNA]</scope>
    <source>
        <strain evidence="1 2">JUm2807</strain>
    </source>
</reference>
<gene>
    <name evidence="1" type="ORF">NEDG_01186</name>
</gene>
<dbReference type="RefSeq" id="XP_067543792.1">
    <property type="nucleotide sequence ID" value="XM_067688604.1"/>
</dbReference>